<name>A0A1H9NKZ9_9EURY</name>
<feature type="compositionally biased region" description="Basic and acidic residues" evidence="1">
    <location>
        <begin position="43"/>
        <end position="52"/>
    </location>
</feature>
<proteinExistence type="predicted"/>
<dbReference type="STRING" id="1186196.SAMN04489841_3644"/>
<dbReference type="Proteomes" id="UP000199114">
    <property type="component" value="Unassembled WGS sequence"/>
</dbReference>
<dbReference type="AlphaFoldDB" id="A0A1H9NKZ9"/>
<protein>
    <recommendedName>
        <fullName evidence="4">Lipoprotein</fullName>
    </recommendedName>
</protein>
<dbReference type="PROSITE" id="PS51257">
    <property type="entry name" value="PROKAR_LIPOPROTEIN"/>
    <property type="match status" value="1"/>
</dbReference>
<sequence>MRRFHIGQRLFNRCALIQCMDRRKVLASIGLLISCGCSGTDVPKDTEGDRGVSENATGLNTSRKKTTDRVDSIWVENYDHSSHKVNITVIGDEEEQIYNQKYQIPGKTGFEVPAVGQNGSEYEIVAEINGSITQSFDWDVKRCERGETDTSGGNTDAGVMISENEMRVARTECDVASFGMQNIDYGNHTEFSIDDDKSEEA</sequence>
<gene>
    <name evidence="2" type="ORF">SAMN04489841_3644</name>
</gene>
<evidence type="ECO:0008006" key="4">
    <source>
        <dbReference type="Google" id="ProtNLM"/>
    </source>
</evidence>
<evidence type="ECO:0000313" key="2">
    <source>
        <dbReference type="EMBL" id="SER36628.1"/>
    </source>
</evidence>
<organism evidence="2 3">
    <name type="scientific">Natrinema salaciae</name>
    <dbReference type="NCBI Taxonomy" id="1186196"/>
    <lineage>
        <taxon>Archaea</taxon>
        <taxon>Methanobacteriati</taxon>
        <taxon>Methanobacteriota</taxon>
        <taxon>Stenosarchaea group</taxon>
        <taxon>Halobacteria</taxon>
        <taxon>Halobacteriales</taxon>
        <taxon>Natrialbaceae</taxon>
        <taxon>Natrinema</taxon>
    </lineage>
</organism>
<evidence type="ECO:0000313" key="3">
    <source>
        <dbReference type="Proteomes" id="UP000199114"/>
    </source>
</evidence>
<feature type="region of interest" description="Disordered" evidence="1">
    <location>
        <begin position="43"/>
        <end position="63"/>
    </location>
</feature>
<evidence type="ECO:0000256" key="1">
    <source>
        <dbReference type="SAM" id="MobiDB-lite"/>
    </source>
</evidence>
<keyword evidence="3" id="KW-1185">Reference proteome</keyword>
<accession>A0A1H9NKZ9</accession>
<dbReference type="EMBL" id="FOFD01000005">
    <property type="protein sequence ID" value="SER36628.1"/>
    <property type="molecule type" value="Genomic_DNA"/>
</dbReference>
<reference evidence="3" key="1">
    <citation type="submission" date="2016-10" db="EMBL/GenBank/DDBJ databases">
        <authorList>
            <person name="Varghese N."/>
            <person name="Submissions S."/>
        </authorList>
    </citation>
    <scope>NUCLEOTIDE SEQUENCE [LARGE SCALE GENOMIC DNA]</scope>
    <source>
        <strain evidence="3">DSM 25055</strain>
    </source>
</reference>